<keyword evidence="1" id="KW-0472">Membrane</keyword>
<evidence type="ECO:0000259" key="2">
    <source>
        <dbReference type="Pfam" id="PF13785"/>
    </source>
</evidence>
<evidence type="ECO:0000256" key="1">
    <source>
        <dbReference type="SAM" id="Phobius"/>
    </source>
</evidence>
<keyword evidence="1" id="KW-0812">Transmembrane</keyword>
<feature type="domain" description="DUF4178" evidence="2">
    <location>
        <begin position="54"/>
        <end position="186"/>
    </location>
</feature>
<protein>
    <recommendedName>
        <fullName evidence="2">DUF4178 domain-containing protein</fullName>
    </recommendedName>
</protein>
<feature type="transmembrane region" description="Helical" evidence="1">
    <location>
        <begin position="448"/>
        <end position="468"/>
    </location>
</feature>
<evidence type="ECO:0000313" key="3">
    <source>
        <dbReference type="EMBL" id="MDQ1098642.1"/>
    </source>
</evidence>
<dbReference type="Proteomes" id="UP001225072">
    <property type="component" value="Unassembled WGS sequence"/>
</dbReference>
<proteinExistence type="predicted"/>
<organism evidence="3 4">
    <name type="scientific">Chryseobacterium camelliae</name>
    <dbReference type="NCBI Taxonomy" id="1265445"/>
    <lineage>
        <taxon>Bacteria</taxon>
        <taxon>Pseudomonadati</taxon>
        <taxon>Bacteroidota</taxon>
        <taxon>Flavobacteriia</taxon>
        <taxon>Flavobacteriales</taxon>
        <taxon>Weeksellaceae</taxon>
        <taxon>Chryseobacterium group</taxon>
        <taxon>Chryseobacterium</taxon>
    </lineage>
</organism>
<gene>
    <name evidence="3" type="ORF">QE404_003789</name>
</gene>
<evidence type="ECO:0000313" key="4">
    <source>
        <dbReference type="Proteomes" id="UP001225072"/>
    </source>
</evidence>
<feature type="transmembrane region" description="Helical" evidence="1">
    <location>
        <begin position="219"/>
        <end position="238"/>
    </location>
</feature>
<accession>A0ABU0TNM1</accession>
<reference evidence="3 4" key="1">
    <citation type="submission" date="2023-07" db="EMBL/GenBank/DDBJ databases">
        <title>Functional and genomic diversity of the sorghum phyllosphere microbiome.</title>
        <authorList>
            <person name="Shade A."/>
        </authorList>
    </citation>
    <scope>NUCLEOTIDE SEQUENCE [LARGE SCALE GENOMIC DNA]</scope>
    <source>
        <strain evidence="3 4">SORGH_AS_1064</strain>
    </source>
</reference>
<sequence>MHYICPVCKTENRYEVTFDAVEYICRSCSNIIDIQKNIPTKVVTKPIMAVVLEIGQKGAMDGVEYIVTGIIIRKYGLNVYWREYYLKDREGKDAFLSESDGHWVFLHPIQLTEIKKDSSRKIAEWSGRKYRWYETTQCHIHAAAGIFDQRLYFAIATYKEYVNGVNMISHEQSGSSNEFFSGKHISRFRVKKAFKISSLPNYSGIGIVQPFYINFRQCINIFAFFALFICFIQFYVVATRSNEIIFEQNISFKDVKEKELVSKTFHLKGGSAPLKVYLFSEVDNSWASVGLSLVNEGNNEIIYTSKDIEEYHGYEDGESWSEGGKNEEFNFCGIAPGRYHFLISAERQEPIESSLPAGFTTSDNKLSLRRNEYGIITVTDNNSLEKMTFSNADILAKDSSSTIGKLTHETFYKKNIDSLLNANLISTSSVNDTNRSVKVTAKWLPVSFWNFGIVLMLIVTFVIICFFGRRTFEKYKWKNSSNSPYPES</sequence>
<dbReference type="Pfam" id="PF13785">
    <property type="entry name" value="DUF4178"/>
    <property type="match status" value="1"/>
</dbReference>
<keyword evidence="1" id="KW-1133">Transmembrane helix</keyword>
<comment type="caution">
    <text evidence="3">The sequence shown here is derived from an EMBL/GenBank/DDBJ whole genome shotgun (WGS) entry which is preliminary data.</text>
</comment>
<dbReference type="EMBL" id="JAUTAL010000001">
    <property type="protein sequence ID" value="MDQ1098642.1"/>
    <property type="molecule type" value="Genomic_DNA"/>
</dbReference>
<dbReference type="RefSeq" id="WP_307453053.1">
    <property type="nucleotide sequence ID" value="NZ_JAUTAL010000001.1"/>
</dbReference>
<name>A0ABU0TNM1_9FLAO</name>
<keyword evidence="4" id="KW-1185">Reference proteome</keyword>
<dbReference type="InterPro" id="IPR025235">
    <property type="entry name" value="DUF4178"/>
</dbReference>